<feature type="domain" description="YdhG-like" evidence="1">
    <location>
        <begin position="20"/>
        <end position="108"/>
    </location>
</feature>
<name>A0A254N1Q5_9BURK</name>
<dbReference type="SUPFAM" id="SSF159888">
    <property type="entry name" value="YdhG-like"/>
    <property type="match status" value="1"/>
</dbReference>
<dbReference type="RefSeq" id="WP_088485515.1">
    <property type="nucleotide sequence ID" value="NZ_JBCNLH010000004.1"/>
</dbReference>
<dbReference type="InterPro" id="IPR014922">
    <property type="entry name" value="YdhG-like"/>
</dbReference>
<sequence>MAVLDPRIDAYLAAAPDFARPILERLREDVHAACPEVVETLKWSRPHFMLDDKLLCGMSAFKAHCAFSFWAREGGPEGQPGAMGDFGRITTLADLPTRAALRRQIRDAAAVLRAGAPRATKPGRAPRPQLTMPDDFAAALADVSAARRHYDAFPPSKQRDYLEWVLEAKQSDTRARRIAQAVQWLAEGKPRHWKYERC</sequence>
<dbReference type="OrthoDB" id="7619808at2"/>
<evidence type="ECO:0000313" key="3">
    <source>
        <dbReference type="Proteomes" id="UP000197446"/>
    </source>
</evidence>
<accession>A0A254N1Q5</accession>
<reference evidence="2 3" key="1">
    <citation type="journal article" date="2007" name="Int. J. Syst. Evol. Microbiol.">
        <title>Description of Pelomonas aquatica sp. nov. and Pelomonas puraquae sp. nov., isolated from industrial and haemodialysis water.</title>
        <authorList>
            <person name="Gomila M."/>
            <person name="Bowien B."/>
            <person name="Falsen E."/>
            <person name="Moore E.R."/>
            <person name="Lalucat J."/>
        </authorList>
    </citation>
    <scope>NUCLEOTIDE SEQUENCE [LARGE SCALE GENOMIC DNA]</scope>
    <source>
        <strain evidence="2 3">CCUG 52769</strain>
    </source>
</reference>
<dbReference type="Pfam" id="PF13376">
    <property type="entry name" value="OmdA"/>
    <property type="match status" value="1"/>
</dbReference>
<gene>
    <name evidence="2" type="ORF">CDO81_22615</name>
</gene>
<dbReference type="AlphaFoldDB" id="A0A254N1Q5"/>
<dbReference type="Proteomes" id="UP000197446">
    <property type="component" value="Unassembled WGS sequence"/>
</dbReference>
<comment type="caution">
    <text evidence="2">The sequence shown here is derived from an EMBL/GenBank/DDBJ whole genome shotgun (WGS) entry which is preliminary data.</text>
</comment>
<keyword evidence="3" id="KW-1185">Reference proteome</keyword>
<dbReference type="Pfam" id="PF08818">
    <property type="entry name" value="DUF1801"/>
    <property type="match status" value="1"/>
</dbReference>
<dbReference type="EMBL" id="NISI01000012">
    <property type="protein sequence ID" value="OWR01820.1"/>
    <property type="molecule type" value="Genomic_DNA"/>
</dbReference>
<proteinExistence type="predicted"/>
<evidence type="ECO:0000313" key="2">
    <source>
        <dbReference type="EMBL" id="OWR01820.1"/>
    </source>
</evidence>
<protein>
    <recommendedName>
        <fullName evidence="1">YdhG-like domain-containing protein</fullName>
    </recommendedName>
</protein>
<evidence type="ECO:0000259" key="1">
    <source>
        <dbReference type="Pfam" id="PF08818"/>
    </source>
</evidence>
<organism evidence="2 3">
    <name type="scientific">Roseateles puraquae</name>
    <dbReference type="NCBI Taxonomy" id="431059"/>
    <lineage>
        <taxon>Bacteria</taxon>
        <taxon>Pseudomonadati</taxon>
        <taxon>Pseudomonadota</taxon>
        <taxon>Betaproteobacteria</taxon>
        <taxon>Burkholderiales</taxon>
        <taxon>Sphaerotilaceae</taxon>
        <taxon>Roseateles</taxon>
    </lineage>
</organism>
<dbReference type="Gene3D" id="3.90.1150.200">
    <property type="match status" value="1"/>
</dbReference>